<dbReference type="InterPro" id="IPR049059">
    <property type="entry name" value="NAD_Glu_DH_HM1"/>
</dbReference>
<evidence type="ECO:0000313" key="7">
    <source>
        <dbReference type="EMBL" id="PTL86909.1"/>
    </source>
</evidence>
<proteinExistence type="predicted"/>
<protein>
    <submittedName>
        <fullName evidence="7">NAD-glutamate dehydrogenase</fullName>
    </submittedName>
</protein>
<accession>A0A2T4VYQ2</accession>
<dbReference type="GO" id="GO:0004069">
    <property type="term" value="F:L-aspartate:2-oxoglutarate aminotransferase activity"/>
    <property type="evidence" value="ECO:0007669"/>
    <property type="project" value="InterPro"/>
</dbReference>
<dbReference type="Pfam" id="PF05088">
    <property type="entry name" value="Bac_GDH_CD"/>
    <property type="match status" value="1"/>
</dbReference>
<dbReference type="Pfam" id="PF21073">
    <property type="entry name" value="GDH_HM1"/>
    <property type="match status" value="1"/>
</dbReference>
<dbReference type="InterPro" id="IPR049056">
    <property type="entry name" value="NAD_Glu_DH_HM3"/>
</dbReference>
<dbReference type="Proteomes" id="UP000240811">
    <property type="component" value="Unassembled WGS sequence"/>
</dbReference>
<reference evidence="8" key="1">
    <citation type="submission" date="2018-02" db="EMBL/GenBank/DDBJ databases">
        <title>Genome sequence of Candidatus Liberibacter europaeus.</title>
        <authorList>
            <person name="Frampton R.A."/>
            <person name="Thompson S.M."/>
            <person name="David C."/>
            <person name="Addison S.M."/>
            <person name="Smith G.R."/>
        </authorList>
    </citation>
    <scope>NUCLEOTIDE SEQUENCE [LARGE SCALE GENOMIC DNA]</scope>
</reference>
<feature type="domain" description="NAD-glutamate dehydrogenase ACT2" evidence="5">
    <location>
        <begin position="400"/>
        <end position="489"/>
    </location>
</feature>
<dbReference type="PIRSF" id="PIRSF036761">
    <property type="entry name" value="GDH_Mll4104"/>
    <property type="match status" value="1"/>
</dbReference>
<feature type="domain" description="NAD-glutamate dehydrogenase N-terminal ACT1" evidence="4">
    <location>
        <begin position="30"/>
        <end position="166"/>
    </location>
</feature>
<dbReference type="InterPro" id="IPR024727">
    <property type="entry name" value="NAD_Glu_DH_N_ACT1"/>
</dbReference>
<dbReference type="Pfam" id="PF21075">
    <property type="entry name" value="GDH_ACT1"/>
    <property type="match status" value="1"/>
</dbReference>
<gene>
    <name evidence="7" type="ORF">C4617_00325</name>
</gene>
<dbReference type="InterPro" id="IPR046346">
    <property type="entry name" value="Aminoacid_DH-like_N_sf"/>
</dbReference>
<dbReference type="Pfam" id="PF21074">
    <property type="entry name" value="GDH_C"/>
    <property type="match status" value="1"/>
</dbReference>
<dbReference type="Pfam" id="PF21077">
    <property type="entry name" value="GDH_ACT3"/>
    <property type="match status" value="1"/>
</dbReference>
<dbReference type="InterPro" id="IPR036291">
    <property type="entry name" value="NAD(P)-bd_dom_sf"/>
</dbReference>
<dbReference type="PANTHER" id="PTHR43403:SF1">
    <property type="entry name" value="NAD-SPECIFIC GLUTAMATE DEHYDROGENASE"/>
    <property type="match status" value="1"/>
</dbReference>
<dbReference type="PANTHER" id="PTHR43403">
    <property type="entry name" value="NAD-SPECIFIC GLUTAMATE DEHYDROGENASE"/>
    <property type="match status" value="1"/>
</dbReference>
<dbReference type="InterPro" id="IPR007780">
    <property type="entry name" value="NAD_Glu_DH_bac"/>
</dbReference>
<evidence type="ECO:0000256" key="1">
    <source>
        <dbReference type="ARBA" id="ARBA00023002"/>
    </source>
</evidence>
<dbReference type="Gene3D" id="3.40.50.720">
    <property type="entry name" value="NAD(P)-binding Rossmann-like Domain"/>
    <property type="match status" value="1"/>
</dbReference>
<dbReference type="InterPro" id="IPR049064">
    <property type="entry name" value="NAD_Glu_DH_ACT3"/>
</dbReference>
<evidence type="ECO:0000313" key="8">
    <source>
        <dbReference type="Proteomes" id="UP000240811"/>
    </source>
</evidence>
<keyword evidence="1" id="KW-0560">Oxidoreductase</keyword>
<dbReference type="Pfam" id="PF21076">
    <property type="entry name" value="GDH_ACT2"/>
    <property type="match status" value="1"/>
</dbReference>
<sequence length="1582" mass="179054">MISRDLIRKKIIDKINSEVDILGLPAISASALFGRASLDDLEKYTPLMLALVSVASKDVFLAWDRSSEHIDIRDIEGVNPGGMPVTIITVIMDNIPFIYQSIVAEIVTSRKNMVMAIHPVFVEEKDCDLRLYYHEKSDISQRQISIIQIHVSKISQMEAEDLKKGLVFVIGQLKLVSQDSQAMISSLDKVQSSFSQLINISNKNNSAMIEALNFLKWLKEDNFKIFGVRYYSIVRDKKSLKLEHGDSPGLGVLRRSDVLVLRFDKETALVTPEVCDFLECPDFLIVTKSNVMSVVYRRAYMDYIGIKCFDENGNIIGELRVVGLFTYLSYSQSASKIPLLREKIVKVQNFLKFDSNSHSSRMLQNTLEFYPRDELFQIDPMLLASFCEQIIDILDRPRIRVLPRIDRFNRFVSLLVYIPREDFDSSIREKIGNYLSEVYEGHVSAFYSSFLEEGLVRIHFVIGRSCGKTPRPHQSSLEDGVRSIVARWEEKFRKLAGDKVPNFVFPQIFQDLFSPEKAVEDLHYVINCAEGKEKLCVDFASKEDGSIQIKIFHANEHFSLSKRVPLLENLGFTVISEDTFEIKMLADDGEHLVVLYQMELKPANAVQFDLVNRRDSLIEAFKYIFQVRVDNDSFNNLIMLTDLRVYEISVLRSYARYLRQNALTWSQDFIAQILSKNSSISSLLFDLFKNRFDPNLSDKVRAKRVENNLQKIEESLLNVLSLDDDTVLRCYVNLIMATVRTNYFQKYKDMALAFKFDSCKINGQETTKLHREVFVYGVEVEGVHLRFGKIARGGLRWSDRAEDYRTEVLGLVRAQKVKNSVIVPVGAKGGFYPRTLPSESSNRDDIIRIGINAYKIYVRALLSITDNFDGNEIVHPVNTVCLDGDDPYFVVAADKGTATFSDTANYLAQESKFWLDDAFASGGSTGYDHKKMAITARGAWEAVKRHFREMNVDIQTIPFTVAGVGDMSGDVFGNGMLLSKKISLKAAFDHRDIFIDPNPDLEATFSERKRLFDSPSLSWQDFNRKVLSKGGMIISRKVKSVQLTPEAANTINLSKQAVTPSEIISAILMAPVDLLWLGGIGTYISAPKESDMDIGDRANNLVRVTADKVRAKVIGEGANLGVTQSARIVYDLNGGRINSDAIDNSGGVNCSDLEVNIKIALASAMRSGSITLENRNKLLSSMTVEVIDLVLRNNYLQSLAISLEHRKGMTMMWNYSQLMRNLEKEGSLNREVEHLPDIASFEERVRAEIPLTRPEICVLLSYAKLKLSEQLLDSTIIDDPWFYKLLLNYFPQKLSKLCPEEIMNHQLRREIIATVLANKIINHGGSCFVVSLAKETGCSIENVVRSAVIAYDGYELESLWKEVDILDNKIDGELQNKIYEEIRLVLINITRLLIKNGTFFGDIGNSTNRLKIAFHKLNDLLRKKIPAEWLDRFNNQVMNLTKIGFPQDIANKIVRVQFLMVVPDLIDISDTCDTSLLVVLDMWSAISEGLGVDRLLSVANNIVVEDHYENLALSAGLDWMYSARREMIAKAITMGNSVDDIMQNEKLQGVKNQVFDILSVEEVTVAHITVATHLLSGFLLNI</sequence>
<dbReference type="GO" id="GO:0006538">
    <property type="term" value="P:L-glutamate catabolic process"/>
    <property type="evidence" value="ECO:0007669"/>
    <property type="project" value="InterPro"/>
</dbReference>
<name>A0A2T4VYQ2_9HYPH</name>
<dbReference type="GO" id="GO:0004352">
    <property type="term" value="F:glutamate dehydrogenase (NAD+) activity"/>
    <property type="evidence" value="ECO:0007669"/>
    <property type="project" value="InterPro"/>
</dbReference>
<dbReference type="EMBL" id="PSQJ01000001">
    <property type="protein sequence ID" value="PTL86909.1"/>
    <property type="molecule type" value="Genomic_DNA"/>
</dbReference>
<dbReference type="InterPro" id="IPR048381">
    <property type="entry name" value="GDH_C"/>
</dbReference>
<dbReference type="InterPro" id="IPR049062">
    <property type="entry name" value="NAD_Glu_DH_ACT2"/>
</dbReference>
<organism evidence="7 8">
    <name type="scientific">Candidatus Liberibacter europaeus</name>
    <dbReference type="NCBI Taxonomy" id="744859"/>
    <lineage>
        <taxon>Bacteria</taxon>
        <taxon>Pseudomonadati</taxon>
        <taxon>Pseudomonadota</taxon>
        <taxon>Alphaproteobacteria</taxon>
        <taxon>Hyphomicrobiales</taxon>
        <taxon>Rhizobiaceae</taxon>
        <taxon>Liberibacter</taxon>
    </lineage>
</organism>
<dbReference type="SUPFAM" id="SSF53223">
    <property type="entry name" value="Aminoacid dehydrogenase-like, N-terminal domain"/>
    <property type="match status" value="1"/>
</dbReference>
<feature type="domain" description="NAD-specific glutamate dehydrogenase C-terminal" evidence="3">
    <location>
        <begin position="1250"/>
        <end position="1542"/>
    </location>
</feature>
<evidence type="ECO:0000259" key="3">
    <source>
        <dbReference type="Pfam" id="PF21074"/>
    </source>
</evidence>
<dbReference type="SUPFAM" id="SSF51735">
    <property type="entry name" value="NAD(P)-binding Rossmann-fold domains"/>
    <property type="match status" value="1"/>
</dbReference>
<evidence type="ECO:0000259" key="5">
    <source>
        <dbReference type="Pfam" id="PF21076"/>
    </source>
</evidence>
<dbReference type="Pfam" id="PF21078">
    <property type="entry name" value="GDH_HM3"/>
    <property type="match status" value="1"/>
</dbReference>
<feature type="domain" description="NAD-glutamate dehydrogenase ACT3" evidence="6">
    <location>
        <begin position="542"/>
        <end position="610"/>
    </location>
</feature>
<comment type="caution">
    <text evidence="7">The sequence shown here is derived from an EMBL/GenBank/DDBJ whole genome shotgun (WGS) entry which is preliminary data.</text>
</comment>
<evidence type="ECO:0000259" key="4">
    <source>
        <dbReference type="Pfam" id="PF21075"/>
    </source>
</evidence>
<evidence type="ECO:0000259" key="6">
    <source>
        <dbReference type="Pfam" id="PF21077"/>
    </source>
</evidence>
<evidence type="ECO:0000259" key="2">
    <source>
        <dbReference type="Pfam" id="PF05088"/>
    </source>
</evidence>
<dbReference type="InterPro" id="IPR028971">
    <property type="entry name" value="NAD-GDH_cat"/>
</dbReference>
<feature type="domain" description="NAD-glutamate dehydrogenase catalytic" evidence="2">
    <location>
        <begin position="711"/>
        <end position="1203"/>
    </location>
</feature>